<dbReference type="EMBL" id="CP018477">
    <property type="protein sequence ID" value="ASV73909.1"/>
    <property type="molecule type" value="Genomic_DNA"/>
</dbReference>
<reference evidence="1 2" key="1">
    <citation type="journal article" name="Front. Microbiol.">
        <title>Sugar Metabolism of the First Thermophilic Planctomycete Thermogutta terrifontis: Comparative Genomic and Transcriptomic Approaches.</title>
        <authorList>
            <person name="Elcheninov A.G."/>
            <person name="Menzel P."/>
            <person name="Gudbergsdottir S.R."/>
            <person name="Slesarev A.I."/>
            <person name="Kadnikov V.V."/>
            <person name="Krogh A."/>
            <person name="Bonch-Osmolovskaya E.A."/>
            <person name="Peng X."/>
            <person name="Kublanov I.V."/>
        </authorList>
    </citation>
    <scope>NUCLEOTIDE SEQUENCE [LARGE SCALE GENOMIC DNA]</scope>
    <source>
        <strain evidence="1 2">R1</strain>
    </source>
</reference>
<sequence>MSELRTGKCHIFDGYPLTRCDVPQFDPPACAISGLVICDDI</sequence>
<evidence type="ECO:0000313" key="2">
    <source>
        <dbReference type="Proteomes" id="UP000215086"/>
    </source>
</evidence>
<evidence type="ECO:0000313" key="1">
    <source>
        <dbReference type="EMBL" id="ASV73909.1"/>
    </source>
</evidence>
<dbReference type="KEGG" id="ttf:THTE_1307"/>
<organism evidence="1 2">
    <name type="scientific">Thermogutta terrifontis</name>
    <dbReference type="NCBI Taxonomy" id="1331910"/>
    <lineage>
        <taxon>Bacteria</taxon>
        <taxon>Pseudomonadati</taxon>
        <taxon>Planctomycetota</taxon>
        <taxon>Planctomycetia</taxon>
        <taxon>Pirellulales</taxon>
        <taxon>Thermoguttaceae</taxon>
        <taxon>Thermogutta</taxon>
    </lineage>
</organism>
<dbReference type="Proteomes" id="UP000215086">
    <property type="component" value="Chromosome"/>
</dbReference>
<dbReference type="AlphaFoldDB" id="A0A286RD70"/>
<accession>A0A286RD70</accession>
<keyword evidence="2" id="KW-1185">Reference proteome</keyword>
<gene>
    <name evidence="1" type="ORF">THTE_1307</name>
</gene>
<protein>
    <submittedName>
        <fullName evidence="1">Uncharacterized protein</fullName>
    </submittedName>
</protein>
<name>A0A286RD70_9BACT</name>
<proteinExistence type="predicted"/>